<dbReference type="EMBL" id="MU858046">
    <property type="protein sequence ID" value="KAK4220035.1"/>
    <property type="molecule type" value="Genomic_DNA"/>
</dbReference>
<feature type="compositionally biased region" description="Polar residues" evidence="1">
    <location>
        <begin position="50"/>
        <end position="66"/>
    </location>
</feature>
<feature type="compositionally biased region" description="Basic and acidic residues" evidence="1">
    <location>
        <begin position="185"/>
        <end position="197"/>
    </location>
</feature>
<protein>
    <submittedName>
        <fullName evidence="2">Uncharacterized protein</fullName>
    </submittedName>
</protein>
<feature type="region of interest" description="Disordered" evidence="1">
    <location>
        <begin position="1"/>
        <end position="96"/>
    </location>
</feature>
<evidence type="ECO:0000256" key="1">
    <source>
        <dbReference type="SAM" id="MobiDB-lite"/>
    </source>
</evidence>
<feature type="compositionally biased region" description="Low complexity" evidence="1">
    <location>
        <begin position="387"/>
        <end position="401"/>
    </location>
</feature>
<accession>A0AAN6YK80</accession>
<feature type="region of interest" description="Disordered" evidence="1">
    <location>
        <begin position="291"/>
        <end position="311"/>
    </location>
</feature>
<keyword evidence="3" id="KW-1185">Reference proteome</keyword>
<feature type="compositionally biased region" description="Polar residues" evidence="1">
    <location>
        <begin position="1"/>
        <end position="12"/>
    </location>
</feature>
<dbReference type="AlphaFoldDB" id="A0AAN6YK80"/>
<evidence type="ECO:0000313" key="3">
    <source>
        <dbReference type="Proteomes" id="UP001301769"/>
    </source>
</evidence>
<proteinExistence type="predicted"/>
<comment type="caution">
    <text evidence="2">The sequence shown here is derived from an EMBL/GenBank/DDBJ whole genome shotgun (WGS) entry which is preliminary data.</text>
</comment>
<feature type="region of interest" description="Disordered" evidence="1">
    <location>
        <begin position="182"/>
        <end position="204"/>
    </location>
</feature>
<dbReference type="Proteomes" id="UP001301769">
    <property type="component" value="Unassembled WGS sequence"/>
</dbReference>
<evidence type="ECO:0000313" key="2">
    <source>
        <dbReference type="EMBL" id="KAK4220035.1"/>
    </source>
</evidence>
<organism evidence="2 3">
    <name type="scientific">Rhypophila decipiens</name>
    <dbReference type="NCBI Taxonomy" id="261697"/>
    <lineage>
        <taxon>Eukaryota</taxon>
        <taxon>Fungi</taxon>
        <taxon>Dikarya</taxon>
        <taxon>Ascomycota</taxon>
        <taxon>Pezizomycotina</taxon>
        <taxon>Sordariomycetes</taxon>
        <taxon>Sordariomycetidae</taxon>
        <taxon>Sordariales</taxon>
        <taxon>Naviculisporaceae</taxon>
        <taxon>Rhypophila</taxon>
    </lineage>
</organism>
<reference evidence="2" key="2">
    <citation type="submission" date="2023-05" db="EMBL/GenBank/DDBJ databases">
        <authorList>
            <consortium name="Lawrence Berkeley National Laboratory"/>
            <person name="Steindorff A."/>
            <person name="Hensen N."/>
            <person name="Bonometti L."/>
            <person name="Westerberg I."/>
            <person name="Brannstrom I.O."/>
            <person name="Guillou S."/>
            <person name="Cros-Aarteil S."/>
            <person name="Calhoun S."/>
            <person name="Haridas S."/>
            <person name="Kuo A."/>
            <person name="Mondo S."/>
            <person name="Pangilinan J."/>
            <person name="Riley R."/>
            <person name="Labutti K."/>
            <person name="Andreopoulos B."/>
            <person name="Lipzen A."/>
            <person name="Chen C."/>
            <person name="Yanf M."/>
            <person name="Daum C."/>
            <person name="Ng V."/>
            <person name="Clum A."/>
            <person name="Ohm R."/>
            <person name="Martin F."/>
            <person name="Silar P."/>
            <person name="Natvig D."/>
            <person name="Lalanne C."/>
            <person name="Gautier V."/>
            <person name="Ament-Velasquez S.L."/>
            <person name="Kruys A."/>
            <person name="Hutchinson M.I."/>
            <person name="Powell A.J."/>
            <person name="Barry K."/>
            <person name="Miller A.N."/>
            <person name="Grigoriev I.V."/>
            <person name="Debuchy R."/>
            <person name="Gladieux P."/>
            <person name="Thoren M.H."/>
            <person name="Johannesson H."/>
        </authorList>
    </citation>
    <scope>NUCLEOTIDE SEQUENCE</scope>
    <source>
        <strain evidence="2">PSN293</strain>
    </source>
</reference>
<name>A0AAN6YK80_9PEZI</name>
<reference evidence="2" key="1">
    <citation type="journal article" date="2023" name="Mol. Phylogenet. Evol.">
        <title>Genome-scale phylogeny and comparative genomics of the fungal order Sordariales.</title>
        <authorList>
            <person name="Hensen N."/>
            <person name="Bonometti L."/>
            <person name="Westerberg I."/>
            <person name="Brannstrom I.O."/>
            <person name="Guillou S."/>
            <person name="Cros-Aarteil S."/>
            <person name="Calhoun S."/>
            <person name="Haridas S."/>
            <person name="Kuo A."/>
            <person name="Mondo S."/>
            <person name="Pangilinan J."/>
            <person name="Riley R."/>
            <person name="LaButti K."/>
            <person name="Andreopoulos B."/>
            <person name="Lipzen A."/>
            <person name="Chen C."/>
            <person name="Yan M."/>
            <person name="Daum C."/>
            <person name="Ng V."/>
            <person name="Clum A."/>
            <person name="Steindorff A."/>
            <person name="Ohm R.A."/>
            <person name="Martin F."/>
            <person name="Silar P."/>
            <person name="Natvig D.O."/>
            <person name="Lalanne C."/>
            <person name="Gautier V."/>
            <person name="Ament-Velasquez S.L."/>
            <person name="Kruys A."/>
            <person name="Hutchinson M.I."/>
            <person name="Powell A.J."/>
            <person name="Barry K."/>
            <person name="Miller A.N."/>
            <person name="Grigoriev I.V."/>
            <person name="Debuchy R."/>
            <person name="Gladieux P."/>
            <person name="Hiltunen Thoren M."/>
            <person name="Johannesson H."/>
        </authorList>
    </citation>
    <scope>NUCLEOTIDE SEQUENCE</scope>
    <source>
        <strain evidence="2">PSN293</strain>
    </source>
</reference>
<gene>
    <name evidence="2" type="ORF">QBC37DRAFT_76724</name>
</gene>
<feature type="region of interest" description="Disordered" evidence="1">
    <location>
        <begin position="330"/>
        <end position="402"/>
    </location>
</feature>
<feature type="compositionally biased region" description="Polar residues" evidence="1">
    <location>
        <begin position="334"/>
        <end position="353"/>
    </location>
</feature>
<feature type="compositionally biased region" description="Polar residues" evidence="1">
    <location>
        <begin position="376"/>
        <end position="386"/>
    </location>
</feature>
<sequence>MAPSLVSFTPVNTRHEENHPGFSVSTASVPAKRQLEPSQDWSKFKRQKQIQDIQGSYGESRSSTLQPVEASKRVEGPPFPGLGSWSHADDVPLTTHTDSNHDAVYYLAPPNDFYHPTPPSTDSTLVSCSQPGHSSILGAGEYQRSDGTLSAVPFPDCLHPVQSYPEHEDVTNYRAAQTDLQLQHDQVEPTRASRSDEPSIEDPNLDHISAMHRFLSFKASERAAKQSAAVQPKSSDNMIDSSGNETDYFCEDSLEEEMAQLVEPRIEVSRQFPPSSVVRDMDAGSDTEIFDLRLQRSPPSESKGPGEVKDLETFEGEDLLSSDVDWDDIFKSVPSHSDPVSQPLPVSNTTPAAGTNRLIGDPRTGSSGKDVAISKIRSTPSTQRPQTSAAYSSPSTPSSASHKMRTCFRMVEVINEGRRRLHEQPPPTFEFFGWVIQSWREQDVKVQHFYFLDLYKKDNMFLRGTLSGWVTNGDLDKQSSAFLSADSKPMGMLCRCVCKVQQDQGGLYLVLRFIRPASWAEIGVKKDSAM</sequence>